<evidence type="ECO:0000313" key="2">
    <source>
        <dbReference type="EMBL" id="CAG5068723.1"/>
    </source>
</evidence>
<dbReference type="Gene3D" id="3.40.50.1110">
    <property type="entry name" value="SGNH hydrolase"/>
    <property type="match status" value="1"/>
</dbReference>
<proteinExistence type="predicted"/>
<organism evidence="2 3">
    <name type="scientific">Dyadobacter linearis</name>
    <dbReference type="NCBI Taxonomy" id="2823330"/>
    <lineage>
        <taxon>Bacteria</taxon>
        <taxon>Pseudomonadati</taxon>
        <taxon>Bacteroidota</taxon>
        <taxon>Cytophagia</taxon>
        <taxon>Cytophagales</taxon>
        <taxon>Spirosomataceae</taxon>
        <taxon>Dyadobacter</taxon>
    </lineage>
</organism>
<keyword evidence="3" id="KW-1185">Reference proteome</keyword>
<name>A0ABN7R6B5_9BACT</name>
<dbReference type="SUPFAM" id="SSF52266">
    <property type="entry name" value="SGNH hydrolase"/>
    <property type="match status" value="1"/>
</dbReference>
<keyword evidence="1" id="KW-0812">Transmembrane</keyword>
<feature type="transmembrane region" description="Helical" evidence="1">
    <location>
        <begin position="6"/>
        <end position="23"/>
    </location>
</feature>
<comment type="caution">
    <text evidence="2">The sequence shown here is derived from an EMBL/GenBank/DDBJ whole genome shotgun (WGS) entry which is preliminary data.</text>
</comment>
<evidence type="ECO:0000256" key="1">
    <source>
        <dbReference type="SAM" id="Phobius"/>
    </source>
</evidence>
<keyword evidence="1" id="KW-1133">Transmembrane helix</keyword>
<accession>A0ABN7R6B5</accession>
<dbReference type="InterPro" id="IPR036514">
    <property type="entry name" value="SGNH_hydro_sf"/>
</dbReference>
<keyword evidence="1" id="KW-0472">Membrane</keyword>
<gene>
    <name evidence="2" type="ORF">DYBT9623_01455</name>
</gene>
<protein>
    <recommendedName>
        <fullName evidence="4">SGNH hydrolase-type esterase domain-containing protein</fullName>
    </recommendedName>
</protein>
<evidence type="ECO:0000313" key="3">
    <source>
        <dbReference type="Proteomes" id="UP000679725"/>
    </source>
</evidence>
<dbReference type="Proteomes" id="UP000679725">
    <property type="component" value="Unassembled WGS sequence"/>
</dbReference>
<evidence type="ECO:0008006" key="4">
    <source>
        <dbReference type="Google" id="ProtNLM"/>
    </source>
</evidence>
<reference evidence="2 3" key="1">
    <citation type="submission" date="2021-04" db="EMBL/GenBank/DDBJ databases">
        <authorList>
            <person name="Rodrigo-Torres L."/>
            <person name="Arahal R. D."/>
            <person name="Lucena T."/>
        </authorList>
    </citation>
    <scope>NUCLEOTIDE SEQUENCE [LARGE SCALE GENOMIC DNA]</scope>
    <source>
        <strain evidence="2 3">CECT 9623</strain>
    </source>
</reference>
<sequence length="343" mass="39433">MLKYLYGFLIGIVILAGITEVVLRVKYGFCNSPLYVSDPDFEYIYAPNQDVKRFGYVLKTNKFSMRNEEILPSDTLVILLIGDSVVNGGSLTDQDSIATTLLEKRFQADFNQRVRVLNISAGSWGPDNVAAYLKKFGLFNAKLMCLVTSSHDAHDIMSHQSPVGIDPGWPNKQYKVALYELWDRYRWIFFYYIDTVFFSQEPDVPVVAQETKPEPVPADSSSQVKIDSAKKDKLNQAGIRKPGTDFNPGYQQLFEMARDNNIPFFIYLHPEITEVDMGHFNDQGEEIIAFAKQNNIRLINEFQYPISTKLYRKMDLVHYNSQGQVFMADNLYPLFQEYLNLKK</sequence>
<dbReference type="EMBL" id="CAJRAU010000002">
    <property type="protein sequence ID" value="CAG5068723.1"/>
    <property type="molecule type" value="Genomic_DNA"/>
</dbReference>
<dbReference type="RefSeq" id="WP_215232858.1">
    <property type="nucleotide sequence ID" value="NZ_CAJRAU010000002.1"/>
</dbReference>